<proteinExistence type="predicted"/>
<protein>
    <submittedName>
        <fullName evidence="1">Uncharacterized protein</fullName>
    </submittedName>
</protein>
<gene>
    <name evidence="1" type="ORF">S03H2_57670</name>
</gene>
<organism evidence="1">
    <name type="scientific">marine sediment metagenome</name>
    <dbReference type="NCBI Taxonomy" id="412755"/>
    <lineage>
        <taxon>unclassified sequences</taxon>
        <taxon>metagenomes</taxon>
        <taxon>ecological metagenomes</taxon>
    </lineage>
</organism>
<accession>X1IMZ8</accession>
<feature type="non-terminal residue" evidence="1">
    <location>
        <position position="250"/>
    </location>
</feature>
<dbReference type="AlphaFoldDB" id="X1IMZ8"/>
<evidence type="ECO:0000313" key="1">
    <source>
        <dbReference type="EMBL" id="GAH83082.1"/>
    </source>
</evidence>
<comment type="caution">
    <text evidence="1">The sequence shown here is derived from an EMBL/GenBank/DDBJ whole genome shotgun (WGS) entry which is preliminary data.</text>
</comment>
<reference evidence="1" key="1">
    <citation type="journal article" date="2014" name="Front. Microbiol.">
        <title>High frequency of phylogenetically diverse reductive dehalogenase-homologous genes in deep subseafloor sedimentary metagenomes.</title>
        <authorList>
            <person name="Kawai M."/>
            <person name="Futagami T."/>
            <person name="Toyoda A."/>
            <person name="Takaki Y."/>
            <person name="Nishi S."/>
            <person name="Hori S."/>
            <person name="Arai W."/>
            <person name="Tsubouchi T."/>
            <person name="Morono Y."/>
            <person name="Uchiyama I."/>
            <person name="Ito T."/>
            <person name="Fujiyama A."/>
            <person name="Inagaki F."/>
            <person name="Takami H."/>
        </authorList>
    </citation>
    <scope>NUCLEOTIDE SEQUENCE</scope>
    <source>
        <strain evidence="1">Expedition CK06-06</strain>
    </source>
</reference>
<feature type="non-terminal residue" evidence="1">
    <location>
        <position position="1"/>
    </location>
</feature>
<name>X1IMZ8_9ZZZZ</name>
<dbReference type="EMBL" id="BARU01036976">
    <property type="protein sequence ID" value="GAH83082.1"/>
    <property type="molecule type" value="Genomic_DNA"/>
</dbReference>
<sequence length="250" mass="28065">CTRQSDTFSNFHSTDISPGGNAELFSVYATDGGIEIAKGISIKNMVEDKLRREHLETDHLKVISGMDFNKDVFPRYNLTSGSYLYIRTLLDTDAKDSNDGVHFVYRTGGTWIHADDTGINLTSCDDGTNLVDCSDNKYRRYIFGLIGKDDDVKIHQLAGQDGETFAQLSACENIIANPFTHTIPPKDEYVFVQLFAYCGKRDHTDWDGSFIDLRISPQLFGARVDDSDFVRYSGLGKNILGNDKNFTRLD</sequence>